<dbReference type="Proteomes" id="UP000031014">
    <property type="component" value="Unassembled WGS sequence"/>
</dbReference>
<dbReference type="RefSeq" id="WP_041965721.1">
    <property type="nucleotide sequence ID" value="NZ_BASE01000044.1"/>
</dbReference>
<dbReference type="STRING" id="1321606.SAMD00020551_2055"/>
<reference evidence="2 3" key="1">
    <citation type="submission" date="2013-06" db="EMBL/GenBank/DDBJ databases">
        <title>Whole genome shotgun sequence of Bacillus selenatarsenatis SF-1.</title>
        <authorList>
            <person name="Kuroda M."/>
            <person name="Sei K."/>
            <person name="Yamashita M."/>
            <person name="Ike M."/>
        </authorList>
    </citation>
    <scope>NUCLEOTIDE SEQUENCE [LARGE SCALE GENOMIC DNA]</scope>
    <source>
        <strain evidence="2 3">SF-1</strain>
    </source>
</reference>
<dbReference type="AlphaFoldDB" id="A0A0A8X1Y9"/>
<dbReference type="InterPro" id="IPR000182">
    <property type="entry name" value="GNAT_dom"/>
</dbReference>
<keyword evidence="2" id="KW-0808">Transferase</keyword>
<protein>
    <submittedName>
        <fullName evidence="2">Acetyltransferase, GNAT family</fullName>
    </submittedName>
</protein>
<dbReference type="Gene3D" id="3.40.630.30">
    <property type="match status" value="1"/>
</dbReference>
<dbReference type="EMBL" id="BASE01000044">
    <property type="protein sequence ID" value="GAM13908.1"/>
    <property type="molecule type" value="Genomic_DNA"/>
</dbReference>
<evidence type="ECO:0000313" key="2">
    <source>
        <dbReference type="EMBL" id="GAM13908.1"/>
    </source>
</evidence>
<comment type="caution">
    <text evidence="2">The sequence shown here is derived from an EMBL/GenBank/DDBJ whole genome shotgun (WGS) entry which is preliminary data.</text>
</comment>
<keyword evidence="3" id="KW-1185">Reference proteome</keyword>
<accession>A0A0A8X1Y9</accession>
<dbReference type="InterPro" id="IPR016181">
    <property type="entry name" value="Acyl_CoA_acyltransferase"/>
</dbReference>
<organism evidence="2 3">
    <name type="scientific">Mesobacillus selenatarsenatis (strain DSM 18680 / JCM 14380 / FERM P-15431 / SF-1)</name>
    <dbReference type="NCBI Taxonomy" id="1321606"/>
    <lineage>
        <taxon>Bacteria</taxon>
        <taxon>Bacillati</taxon>
        <taxon>Bacillota</taxon>
        <taxon>Bacilli</taxon>
        <taxon>Bacillales</taxon>
        <taxon>Bacillaceae</taxon>
        <taxon>Mesobacillus</taxon>
    </lineage>
</organism>
<dbReference type="PANTHER" id="PTHR43415:SF4">
    <property type="entry name" value="N-ACETYLTRANSFERASE DOMAIN-CONTAINING PROTEIN"/>
    <property type="match status" value="1"/>
</dbReference>
<dbReference type="SUPFAM" id="SSF55729">
    <property type="entry name" value="Acyl-CoA N-acyltransferases (Nat)"/>
    <property type="match status" value="1"/>
</dbReference>
<dbReference type="PANTHER" id="PTHR43415">
    <property type="entry name" value="SPERMIDINE N(1)-ACETYLTRANSFERASE"/>
    <property type="match status" value="1"/>
</dbReference>
<dbReference type="GO" id="GO:0016747">
    <property type="term" value="F:acyltransferase activity, transferring groups other than amino-acyl groups"/>
    <property type="evidence" value="ECO:0007669"/>
    <property type="project" value="InterPro"/>
</dbReference>
<evidence type="ECO:0000259" key="1">
    <source>
        <dbReference type="PROSITE" id="PS51186"/>
    </source>
</evidence>
<sequence length="187" mass="22408">MQTPDILSGEQVILCKIKEEDLDTWWGLIHNDEHPEWKKWDAPYYPLRRESLDKFKEQMTNLIHQGYDRKYLIKVNDEIIGMVTYYWEHESSQWLEIGIVIYLPEYWNGGYGTDTLKVWIAHLFETFPIPRIGFTTWSGNSRMLTVGKKLGMVEEARIRKCRLYNGKYYDSIKMGLLREEWEAHQHS</sequence>
<dbReference type="PROSITE" id="PS51186">
    <property type="entry name" value="GNAT"/>
    <property type="match status" value="1"/>
</dbReference>
<gene>
    <name evidence="2" type="ORF">SAMD00020551_2055</name>
</gene>
<feature type="domain" description="N-acetyltransferase" evidence="1">
    <location>
        <begin position="12"/>
        <end position="175"/>
    </location>
</feature>
<proteinExistence type="predicted"/>
<dbReference type="OrthoDB" id="9795206at2"/>
<dbReference type="CDD" id="cd04301">
    <property type="entry name" value="NAT_SF"/>
    <property type="match status" value="1"/>
</dbReference>
<dbReference type="Pfam" id="PF13302">
    <property type="entry name" value="Acetyltransf_3"/>
    <property type="match status" value="1"/>
</dbReference>
<name>A0A0A8X1Y9_MESS1</name>
<evidence type="ECO:0000313" key="3">
    <source>
        <dbReference type="Proteomes" id="UP000031014"/>
    </source>
</evidence>